<keyword evidence="2 5" id="KW-0812">Transmembrane</keyword>
<dbReference type="InterPro" id="IPR045863">
    <property type="entry name" value="CorA_TM1_TM2"/>
</dbReference>
<evidence type="ECO:0000256" key="3">
    <source>
        <dbReference type="ARBA" id="ARBA00022989"/>
    </source>
</evidence>
<dbReference type="SUPFAM" id="SSF144083">
    <property type="entry name" value="Magnesium transport protein CorA, transmembrane region"/>
    <property type="match status" value="1"/>
</dbReference>
<keyword evidence="3 5" id="KW-1133">Transmembrane helix</keyword>
<dbReference type="PANTHER" id="PTHR46494">
    <property type="entry name" value="CORA FAMILY METAL ION TRANSPORTER (EUROFUNG)"/>
    <property type="match status" value="1"/>
</dbReference>
<accession>A0A2J6RRR5</accession>
<dbReference type="GO" id="GO:0015087">
    <property type="term" value="F:cobalt ion transmembrane transporter activity"/>
    <property type="evidence" value="ECO:0007669"/>
    <property type="project" value="TreeGrafter"/>
</dbReference>
<evidence type="ECO:0000256" key="2">
    <source>
        <dbReference type="ARBA" id="ARBA00022692"/>
    </source>
</evidence>
<feature type="transmembrane region" description="Helical" evidence="5">
    <location>
        <begin position="549"/>
        <end position="568"/>
    </location>
</feature>
<protein>
    <recommendedName>
        <fullName evidence="8">Cora-domain-containing protein</fullName>
    </recommendedName>
</protein>
<dbReference type="OrthoDB" id="5428055at2759"/>
<comment type="subcellular location">
    <subcellularLocation>
        <location evidence="1">Cell membrane</location>
        <topology evidence="1">Multi-pass membrane protein</topology>
    </subcellularLocation>
</comment>
<keyword evidence="7" id="KW-1185">Reference proteome</keyword>
<dbReference type="GO" id="GO:0050897">
    <property type="term" value="F:cobalt ion binding"/>
    <property type="evidence" value="ECO:0007669"/>
    <property type="project" value="TreeGrafter"/>
</dbReference>
<evidence type="ECO:0000313" key="7">
    <source>
        <dbReference type="Proteomes" id="UP000235786"/>
    </source>
</evidence>
<feature type="transmembrane region" description="Helical" evidence="5">
    <location>
        <begin position="514"/>
        <end position="537"/>
    </location>
</feature>
<dbReference type="Pfam" id="PF01544">
    <property type="entry name" value="CorA"/>
    <property type="match status" value="1"/>
</dbReference>
<reference evidence="6 7" key="1">
    <citation type="submission" date="2016-04" db="EMBL/GenBank/DDBJ databases">
        <title>A degradative enzymes factory behind the ericoid mycorrhizal symbiosis.</title>
        <authorList>
            <consortium name="DOE Joint Genome Institute"/>
            <person name="Martino E."/>
            <person name="Morin E."/>
            <person name="Grelet G."/>
            <person name="Kuo A."/>
            <person name="Kohler A."/>
            <person name="Daghino S."/>
            <person name="Barry K."/>
            <person name="Choi C."/>
            <person name="Cichocki N."/>
            <person name="Clum A."/>
            <person name="Copeland A."/>
            <person name="Hainaut M."/>
            <person name="Haridas S."/>
            <person name="Labutti K."/>
            <person name="Lindquist E."/>
            <person name="Lipzen A."/>
            <person name="Khouja H.-R."/>
            <person name="Murat C."/>
            <person name="Ohm R."/>
            <person name="Olson A."/>
            <person name="Spatafora J."/>
            <person name="Veneault-Fourrey C."/>
            <person name="Henrissat B."/>
            <person name="Grigoriev I."/>
            <person name="Martin F."/>
            <person name="Perotto S."/>
        </authorList>
    </citation>
    <scope>NUCLEOTIDE SEQUENCE [LARGE SCALE GENOMIC DNA]</scope>
    <source>
        <strain evidence="6 7">F</strain>
    </source>
</reference>
<evidence type="ECO:0000256" key="5">
    <source>
        <dbReference type="SAM" id="Phobius"/>
    </source>
</evidence>
<dbReference type="Gene3D" id="1.20.58.340">
    <property type="entry name" value="Magnesium transport protein CorA, transmembrane region"/>
    <property type="match status" value="1"/>
</dbReference>
<dbReference type="PANTHER" id="PTHR46494:SF1">
    <property type="entry name" value="CORA FAMILY METAL ION TRANSPORTER (EUROFUNG)"/>
    <property type="match status" value="1"/>
</dbReference>
<dbReference type="EMBL" id="KZ613944">
    <property type="protein sequence ID" value="PMD41212.1"/>
    <property type="molecule type" value="Genomic_DNA"/>
</dbReference>
<sequence length="604" mass="69642">MAAAKASPLVMAAQRQSLTSNDSANEKFKDQPYLQCLEQLQYAFPPLQSFLKKVSNVDEGRKLVQNHFRELHGRVPGRCYCVQFEDDKVTVPEDHHEGFGSPDDLAMYLTSHPAKLSRQEKKRRLFILEDLEPSYVDVLGYHLGVDPLAFSEQMNTWNFTDSNSIPHRGLPVCTPEQSFTLRYYEIRTLDDPKSINDLTIQMTFAVNRRWYETWRDIDLPLSVIKDKRHAFIRRCASFWTSQDLDQKDQGWDALLLVDSGMECVKVGPNTTYILKDPETYDDRTGLWNAHDWNSEQHVEPKEHKSFTYHGGCPTLAQPFFSHISDQAQTQMANLLAQRDLASPLDEQVFYWTKVASKDLIQKTNKQSSNAAYYLLKHIAQHWTNQLELINCTIAKGEYLSDDYQATIDDNLSQQQWKSDLIQVNQVTKDINYMRRQMNHFWRAMILNLERLGVQLGDEHVDTKLSLALQGAQKDLLTIHTRMQLLRERGEALTAIANDLANLHAAFRGIRDGEFGLRLSLVASIVFPLTLVAGIFSMNSDYLPGEKGFWKFWAISIPSVAIFALILVYGTRPYWVLRDAKKYVFISYQRLKQQARRSDVSRDNV</sequence>
<dbReference type="InterPro" id="IPR002523">
    <property type="entry name" value="MgTranspt_CorA/ZnTranspt_ZntB"/>
</dbReference>
<dbReference type="STRING" id="1149755.A0A2J6RRR5"/>
<dbReference type="GO" id="GO:0005886">
    <property type="term" value="C:plasma membrane"/>
    <property type="evidence" value="ECO:0007669"/>
    <property type="project" value="UniProtKB-SubCell"/>
</dbReference>
<evidence type="ECO:0000256" key="4">
    <source>
        <dbReference type="ARBA" id="ARBA00023136"/>
    </source>
</evidence>
<gene>
    <name evidence="6" type="ORF">L207DRAFT_457595</name>
</gene>
<dbReference type="AlphaFoldDB" id="A0A2J6RRR5"/>
<dbReference type="Proteomes" id="UP000235786">
    <property type="component" value="Unassembled WGS sequence"/>
</dbReference>
<evidence type="ECO:0008006" key="8">
    <source>
        <dbReference type="Google" id="ProtNLM"/>
    </source>
</evidence>
<evidence type="ECO:0000313" key="6">
    <source>
        <dbReference type="EMBL" id="PMD41212.1"/>
    </source>
</evidence>
<name>A0A2J6RRR5_HYAVF</name>
<proteinExistence type="predicted"/>
<organism evidence="6 7">
    <name type="scientific">Hyaloscypha variabilis (strain UAMH 11265 / GT02V1 / F)</name>
    <name type="common">Meliniomyces variabilis</name>
    <dbReference type="NCBI Taxonomy" id="1149755"/>
    <lineage>
        <taxon>Eukaryota</taxon>
        <taxon>Fungi</taxon>
        <taxon>Dikarya</taxon>
        <taxon>Ascomycota</taxon>
        <taxon>Pezizomycotina</taxon>
        <taxon>Leotiomycetes</taxon>
        <taxon>Helotiales</taxon>
        <taxon>Hyaloscyphaceae</taxon>
        <taxon>Hyaloscypha</taxon>
        <taxon>Hyaloscypha variabilis</taxon>
    </lineage>
</organism>
<dbReference type="GO" id="GO:0015095">
    <property type="term" value="F:magnesium ion transmembrane transporter activity"/>
    <property type="evidence" value="ECO:0007669"/>
    <property type="project" value="TreeGrafter"/>
</dbReference>
<dbReference type="GO" id="GO:0000287">
    <property type="term" value="F:magnesium ion binding"/>
    <property type="evidence" value="ECO:0007669"/>
    <property type="project" value="TreeGrafter"/>
</dbReference>
<evidence type="ECO:0000256" key="1">
    <source>
        <dbReference type="ARBA" id="ARBA00004651"/>
    </source>
</evidence>
<keyword evidence="4 5" id="KW-0472">Membrane</keyword>